<name>A0AAV0B3Y9_PHAPC</name>
<reference evidence="2" key="1">
    <citation type="submission" date="2022-06" db="EMBL/GenBank/DDBJ databases">
        <authorList>
            <consortium name="SYNGENTA / RWTH Aachen University"/>
        </authorList>
    </citation>
    <scope>NUCLEOTIDE SEQUENCE</scope>
</reference>
<dbReference type="EMBL" id="CALTRL010003008">
    <property type="protein sequence ID" value="CAH7677348.1"/>
    <property type="molecule type" value="Genomic_DNA"/>
</dbReference>
<evidence type="ECO:0000313" key="2">
    <source>
        <dbReference type="EMBL" id="CAH7677348.1"/>
    </source>
</evidence>
<feature type="compositionally biased region" description="Polar residues" evidence="1">
    <location>
        <begin position="24"/>
        <end position="35"/>
    </location>
</feature>
<comment type="caution">
    <text evidence="2">The sequence shown here is derived from an EMBL/GenBank/DDBJ whole genome shotgun (WGS) entry which is preliminary data.</text>
</comment>
<sequence length="117" mass="13802">MAINKGRKLTRTERRAEPMMRIVKTSNSELSNRTSELLKEPVRRRQMKVDDRIRSSVGRSTDDRSVSCKAKSLSRSESKRQIRRRIRGQDNLDRLESKSLKRSARRNVRDQAKKIYD</sequence>
<protein>
    <submittedName>
        <fullName evidence="2">Expressed protein</fullName>
    </submittedName>
</protein>
<keyword evidence="3" id="KW-1185">Reference proteome</keyword>
<evidence type="ECO:0000313" key="3">
    <source>
        <dbReference type="Proteomes" id="UP001153365"/>
    </source>
</evidence>
<feature type="compositionally biased region" description="Basic and acidic residues" evidence="1">
    <location>
        <begin position="87"/>
        <end position="99"/>
    </location>
</feature>
<proteinExistence type="predicted"/>
<feature type="region of interest" description="Disordered" evidence="1">
    <location>
        <begin position="1"/>
        <end position="117"/>
    </location>
</feature>
<dbReference type="Proteomes" id="UP001153365">
    <property type="component" value="Unassembled WGS sequence"/>
</dbReference>
<feature type="compositionally biased region" description="Basic and acidic residues" evidence="1">
    <location>
        <begin position="36"/>
        <end position="66"/>
    </location>
</feature>
<gene>
    <name evidence="2" type="ORF">PPACK8108_LOCUS12493</name>
</gene>
<evidence type="ECO:0000256" key="1">
    <source>
        <dbReference type="SAM" id="MobiDB-lite"/>
    </source>
</evidence>
<dbReference type="AlphaFoldDB" id="A0AAV0B3Y9"/>
<organism evidence="2 3">
    <name type="scientific">Phakopsora pachyrhizi</name>
    <name type="common">Asian soybean rust disease fungus</name>
    <dbReference type="NCBI Taxonomy" id="170000"/>
    <lineage>
        <taxon>Eukaryota</taxon>
        <taxon>Fungi</taxon>
        <taxon>Dikarya</taxon>
        <taxon>Basidiomycota</taxon>
        <taxon>Pucciniomycotina</taxon>
        <taxon>Pucciniomycetes</taxon>
        <taxon>Pucciniales</taxon>
        <taxon>Phakopsoraceae</taxon>
        <taxon>Phakopsora</taxon>
    </lineage>
</organism>
<feature type="compositionally biased region" description="Basic and acidic residues" evidence="1">
    <location>
        <begin position="107"/>
        <end position="117"/>
    </location>
</feature>
<accession>A0AAV0B3Y9</accession>